<name>A0A6G1C0F4_9ORYZ</name>
<organism evidence="1 2">
    <name type="scientific">Oryza meyeriana var. granulata</name>
    <dbReference type="NCBI Taxonomy" id="110450"/>
    <lineage>
        <taxon>Eukaryota</taxon>
        <taxon>Viridiplantae</taxon>
        <taxon>Streptophyta</taxon>
        <taxon>Embryophyta</taxon>
        <taxon>Tracheophyta</taxon>
        <taxon>Spermatophyta</taxon>
        <taxon>Magnoliopsida</taxon>
        <taxon>Liliopsida</taxon>
        <taxon>Poales</taxon>
        <taxon>Poaceae</taxon>
        <taxon>BOP clade</taxon>
        <taxon>Oryzoideae</taxon>
        <taxon>Oryzeae</taxon>
        <taxon>Oryzinae</taxon>
        <taxon>Oryza</taxon>
        <taxon>Oryza meyeriana</taxon>
    </lineage>
</organism>
<dbReference type="AlphaFoldDB" id="A0A6G1C0F4"/>
<accession>A0A6G1C0F4</accession>
<reference evidence="1 2" key="1">
    <citation type="submission" date="2019-11" db="EMBL/GenBank/DDBJ databases">
        <title>Whole genome sequence of Oryza granulata.</title>
        <authorList>
            <person name="Li W."/>
        </authorList>
    </citation>
    <scope>NUCLEOTIDE SEQUENCE [LARGE SCALE GENOMIC DNA]</scope>
    <source>
        <strain evidence="2">cv. Menghai</strain>
        <tissue evidence="1">Leaf</tissue>
    </source>
</reference>
<keyword evidence="2" id="KW-1185">Reference proteome</keyword>
<evidence type="ECO:0000313" key="1">
    <source>
        <dbReference type="EMBL" id="KAF0893670.1"/>
    </source>
</evidence>
<evidence type="ECO:0000313" key="2">
    <source>
        <dbReference type="Proteomes" id="UP000479710"/>
    </source>
</evidence>
<sequence>MEGRGATTVGLSRAGGVVAGWIWRFLGRIRRPFGERGRGSFGEGAVGGGAARGLMAACAEATPWQAVVAGD</sequence>
<dbReference type="EMBL" id="SPHZ02000011">
    <property type="protein sequence ID" value="KAF0893670.1"/>
    <property type="molecule type" value="Genomic_DNA"/>
</dbReference>
<gene>
    <name evidence="1" type="ORF">E2562_028077</name>
</gene>
<dbReference type="Proteomes" id="UP000479710">
    <property type="component" value="Unassembled WGS sequence"/>
</dbReference>
<comment type="caution">
    <text evidence="1">The sequence shown here is derived from an EMBL/GenBank/DDBJ whole genome shotgun (WGS) entry which is preliminary data.</text>
</comment>
<protein>
    <submittedName>
        <fullName evidence="1">Uncharacterized protein</fullName>
    </submittedName>
</protein>
<proteinExistence type="predicted"/>